<gene>
    <name evidence="1" type="ORF">I4F81_011900</name>
</gene>
<reference evidence="1" key="1">
    <citation type="submission" date="2019-11" db="EMBL/GenBank/DDBJ databases">
        <title>Nori genome reveals adaptations in red seaweeds to the harsh intertidal environment.</title>
        <authorList>
            <person name="Wang D."/>
            <person name="Mao Y."/>
        </authorList>
    </citation>
    <scope>NUCLEOTIDE SEQUENCE</scope>
    <source>
        <tissue evidence="1">Gametophyte</tissue>
    </source>
</reference>
<dbReference type="Proteomes" id="UP000798662">
    <property type="component" value="Chromosome 3"/>
</dbReference>
<name>A0ACC3CHQ6_PYRYE</name>
<evidence type="ECO:0000313" key="2">
    <source>
        <dbReference type="Proteomes" id="UP000798662"/>
    </source>
</evidence>
<protein>
    <submittedName>
        <fullName evidence="1">Uncharacterized protein</fullName>
    </submittedName>
</protein>
<evidence type="ECO:0000313" key="1">
    <source>
        <dbReference type="EMBL" id="KAK1869424.1"/>
    </source>
</evidence>
<dbReference type="EMBL" id="CM020620">
    <property type="protein sequence ID" value="KAK1869424.1"/>
    <property type="molecule type" value="Genomic_DNA"/>
</dbReference>
<comment type="caution">
    <text evidence="1">The sequence shown here is derived from an EMBL/GenBank/DDBJ whole genome shotgun (WGS) entry which is preliminary data.</text>
</comment>
<organism evidence="1 2">
    <name type="scientific">Pyropia yezoensis</name>
    <name type="common">Susabi-nori</name>
    <name type="synonym">Porphyra yezoensis</name>
    <dbReference type="NCBI Taxonomy" id="2788"/>
    <lineage>
        <taxon>Eukaryota</taxon>
        <taxon>Rhodophyta</taxon>
        <taxon>Bangiophyceae</taxon>
        <taxon>Bangiales</taxon>
        <taxon>Bangiaceae</taxon>
        <taxon>Pyropia</taxon>
    </lineage>
</organism>
<proteinExistence type="predicted"/>
<accession>A0ACC3CHQ6</accession>
<keyword evidence="2" id="KW-1185">Reference proteome</keyword>
<sequence>MSTPSGTSDPVRFPALCSPPSHPSRLLIPLCSMDSSVGPLPLPFPPGIPTGAATNGGGDSGLIEVVPVPILTDNIAYLLVDGAAAAAVDPAVPAEMVRAAIDRGVAITAVLTTHKHWDHASGNAEMAANLPGAPIYGSAVDPPPAITHPLTPPTPFKWGTLTITPHGAAAHTIGSLLYHVTSPTDAAGVLFTGDTLFTAGCGRFFEGTPAAMVAAAATIRGLPSATRVYGGHEYTAANVAFGRAVEPGNADLAALEGAVRVKRARGELCVPSCVGAEGGWNVFCRTAVAGVAAAVGGGGEEEVMAKLRSWKNRL</sequence>